<organism evidence="1">
    <name type="scientific">Oryza punctata</name>
    <name type="common">Red rice</name>
    <dbReference type="NCBI Taxonomy" id="4537"/>
    <lineage>
        <taxon>Eukaryota</taxon>
        <taxon>Viridiplantae</taxon>
        <taxon>Streptophyta</taxon>
        <taxon>Embryophyta</taxon>
        <taxon>Tracheophyta</taxon>
        <taxon>Spermatophyta</taxon>
        <taxon>Magnoliopsida</taxon>
        <taxon>Liliopsida</taxon>
        <taxon>Poales</taxon>
        <taxon>Poaceae</taxon>
        <taxon>BOP clade</taxon>
        <taxon>Oryzoideae</taxon>
        <taxon>Oryzeae</taxon>
        <taxon>Oryzinae</taxon>
        <taxon>Oryza</taxon>
    </lineage>
</organism>
<dbReference type="HOGENOM" id="CLU_2889760_0_0_1"/>
<dbReference type="Gramene" id="OPUNC04G23310.1">
    <property type="protein sequence ID" value="OPUNC04G23310.1"/>
    <property type="gene ID" value="OPUNC04G23310"/>
</dbReference>
<reference evidence="1" key="1">
    <citation type="submission" date="2015-04" db="UniProtKB">
        <authorList>
            <consortium name="EnsemblPlants"/>
        </authorList>
    </citation>
    <scope>IDENTIFICATION</scope>
</reference>
<reference evidence="1" key="2">
    <citation type="submission" date="2018-05" db="EMBL/GenBank/DDBJ databases">
        <title>OpunRS2 (Oryza punctata Reference Sequence Version 2).</title>
        <authorList>
            <person name="Zhang J."/>
            <person name="Kudrna D."/>
            <person name="Lee S."/>
            <person name="Talag J."/>
            <person name="Welchert J."/>
            <person name="Wing R.A."/>
        </authorList>
    </citation>
    <scope>NUCLEOTIDE SEQUENCE [LARGE SCALE GENOMIC DNA]</scope>
</reference>
<dbReference type="EnsemblPlants" id="OPUNC04G23310.1">
    <property type="protein sequence ID" value="OPUNC04G23310.1"/>
    <property type="gene ID" value="OPUNC04G23310"/>
</dbReference>
<evidence type="ECO:0000313" key="2">
    <source>
        <dbReference type="Proteomes" id="UP000026962"/>
    </source>
</evidence>
<evidence type="ECO:0000313" key="1">
    <source>
        <dbReference type="EnsemblPlants" id="OPUNC04G23310.1"/>
    </source>
</evidence>
<sequence length="63" mass="7236">MSLSHLCRFHVWVDRGRRRASLCVAFHVGILWNDGFMIPRLLSMAGTSHAGLILRPGMERVRF</sequence>
<proteinExistence type="predicted"/>
<dbReference type="Proteomes" id="UP000026962">
    <property type="component" value="Chromosome 4"/>
</dbReference>
<accession>A0A0E0KVF0</accession>
<dbReference type="AlphaFoldDB" id="A0A0E0KVF0"/>
<protein>
    <submittedName>
        <fullName evidence="1">Uncharacterized protein</fullName>
    </submittedName>
</protein>
<keyword evidence="2" id="KW-1185">Reference proteome</keyword>
<name>A0A0E0KVF0_ORYPU</name>